<evidence type="ECO:0000259" key="10">
    <source>
        <dbReference type="PROSITE" id="PS50157"/>
    </source>
</evidence>
<evidence type="ECO:0000256" key="6">
    <source>
        <dbReference type="ARBA" id="ARBA00023242"/>
    </source>
</evidence>
<dbReference type="SMART" id="SM00355">
    <property type="entry name" value="ZnF_C2H2"/>
    <property type="match status" value="3"/>
</dbReference>
<feature type="compositionally biased region" description="Low complexity" evidence="9">
    <location>
        <begin position="320"/>
        <end position="335"/>
    </location>
</feature>
<evidence type="ECO:0000313" key="11">
    <source>
        <dbReference type="EMBL" id="CAG8633464.1"/>
    </source>
</evidence>
<feature type="domain" description="C2H2-type" evidence="10">
    <location>
        <begin position="240"/>
        <end position="267"/>
    </location>
</feature>
<evidence type="ECO:0000256" key="1">
    <source>
        <dbReference type="ARBA" id="ARBA00004123"/>
    </source>
</evidence>
<feature type="region of interest" description="Disordered" evidence="9">
    <location>
        <begin position="577"/>
        <end position="609"/>
    </location>
</feature>
<gene>
    <name evidence="11" type="ORF">AMORRO_LOCUS9195</name>
</gene>
<evidence type="ECO:0000256" key="7">
    <source>
        <dbReference type="PROSITE-ProRule" id="PRU00042"/>
    </source>
</evidence>
<proteinExistence type="predicted"/>
<dbReference type="SUPFAM" id="SSF57667">
    <property type="entry name" value="beta-beta-alpha zinc fingers"/>
    <property type="match status" value="2"/>
</dbReference>
<dbReference type="OrthoDB" id="8922241at2759"/>
<protein>
    <submittedName>
        <fullName evidence="11">12292_t:CDS:1</fullName>
    </submittedName>
</protein>
<dbReference type="Pfam" id="PF00096">
    <property type="entry name" value="zf-C2H2"/>
    <property type="match status" value="2"/>
</dbReference>
<keyword evidence="8" id="KW-0175">Coiled coil</keyword>
<feature type="non-terminal residue" evidence="11">
    <location>
        <position position="609"/>
    </location>
</feature>
<dbReference type="Gene3D" id="3.30.160.60">
    <property type="entry name" value="Classic Zinc Finger"/>
    <property type="match status" value="3"/>
</dbReference>
<evidence type="ECO:0000256" key="5">
    <source>
        <dbReference type="ARBA" id="ARBA00022833"/>
    </source>
</evidence>
<keyword evidence="12" id="KW-1185">Reference proteome</keyword>
<dbReference type="PANTHER" id="PTHR23235:SF120">
    <property type="entry name" value="KRUPPEL-LIKE FACTOR 15"/>
    <property type="match status" value="1"/>
</dbReference>
<feature type="compositionally biased region" description="Polar residues" evidence="9">
    <location>
        <begin position="16"/>
        <end position="32"/>
    </location>
</feature>
<feature type="coiled-coil region" evidence="8">
    <location>
        <begin position="520"/>
        <end position="571"/>
    </location>
</feature>
<accession>A0A9N9DCN3</accession>
<dbReference type="PROSITE" id="PS50157">
    <property type="entry name" value="ZINC_FINGER_C2H2_2"/>
    <property type="match status" value="3"/>
</dbReference>
<feature type="compositionally biased region" description="Polar residues" evidence="9">
    <location>
        <begin position="95"/>
        <end position="147"/>
    </location>
</feature>
<feature type="compositionally biased region" description="Polar residues" evidence="9">
    <location>
        <begin position="185"/>
        <end position="205"/>
    </location>
</feature>
<dbReference type="PANTHER" id="PTHR23235">
    <property type="entry name" value="KRUEPPEL-LIKE TRANSCRIPTION FACTOR"/>
    <property type="match status" value="1"/>
</dbReference>
<feature type="compositionally biased region" description="Polar residues" evidence="9">
    <location>
        <begin position="159"/>
        <end position="170"/>
    </location>
</feature>
<keyword evidence="2" id="KW-0479">Metal-binding</keyword>
<dbReference type="GO" id="GO:0000981">
    <property type="term" value="F:DNA-binding transcription factor activity, RNA polymerase II-specific"/>
    <property type="evidence" value="ECO:0007669"/>
    <property type="project" value="TreeGrafter"/>
</dbReference>
<feature type="region of interest" description="Disordered" evidence="9">
    <location>
        <begin position="1"/>
        <end position="45"/>
    </location>
</feature>
<name>A0A9N9DCN3_9GLOM</name>
<dbReference type="EMBL" id="CAJVPV010008670">
    <property type="protein sequence ID" value="CAG8633464.1"/>
    <property type="molecule type" value="Genomic_DNA"/>
</dbReference>
<dbReference type="GO" id="GO:0000978">
    <property type="term" value="F:RNA polymerase II cis-regulatory region sequence-specific DNA binding"/>
    <property type="evidence" value="ECO:0007669"/>
    <property type="project" value="TreeGrafter"/>
</dbReference>
<dbReference type="FunFam" id="3.30.160.60:FF:001732">
    <property type="entry name" value="Zgc:162936"/>
    <property type="match status" value="1"/>
</dbReference>
<feature type="compositionally biased region" description="Polar residues" evidence="9">
    <location>
        <begin position="380"/>
        <end position="402"/>
    </location>
</feature>
<evidence type="ECO:0000256" key="3">
    <source>
        <dbReference type="ARBA" id="ARBA00022737"/>
    </source>
</evidence>
<evidence type="ECO:0000256" key="2">
    <source>
        <dbReference type="ARBA" id="ARBA00022723"/>
    </source>
</evidence>
<evidence type="ECO:0000256" key="4">
    <source>
        <dbReference type="ARBA" id="ARBA00022771"/>
    </source>
</evidence>
<dbReference type="FunFam" id="3.30.160.60:FF:000145">
    <property type="entry name" value="Zinc finger protein 574"/>
    <property type="match status" value="1"/>
</dbReference>
<dbReference type="GO" id="GO:0045893">
    <property type="term" value="P:positive regulation of DNA-templated transcription"/>
    <property type="evidence" value="ECO:0007669"/>
    <property type="project" value="UniProtKB-ARBA"/>
</dbReference>
<dbReference type="PROSITE" id="PS00028">
    <property type="entry name" value="ZINC_FINGER_C2H2_1"/>
    <property type="match status" value="2"/>
</dbReference>
<comment type="caution">
    <text evidence="11">The sequence shown here is derived from an EMBL/GenBank/DDBJ whole genome shotgun (WGS) entry which is preliminary data.</text>
</comment>
<feature type="compositionally biased region" description="Polar residues" evidence="9">
    <location>
        <begin position="336"/>
        <end position="368"/>
    </location>
</feature>
<keyword evidence="5" id="KW-0862">Zinc</keyword>
<evidence type="ECO:0000313" key="12">
    <source>
        <dbReference type="Proteomes" id="UP000789342"/>
    </source>
</evidence>
<dbReference type="Proteomes" id="UP000789342">
    <property type="component" value="Unassembled WGS sequence"/>
</dbReference>
<feature type="domain" description="C2H2-type" evidence="10">
    <location>
        <begin position="212"/>
        <end position="239"/>
    </location>
</feature>
<dbReference type="GO" id="GO:0008270">
    <property type="term" value="F:zinc ion binding"/>
    <property type="evidence" value="ECO:0007669"/>
    <property type="project" value="UniProtKB-KW"/>
</dbReference>
<evidence type="ECO:0000256" key="9">
    <source>
        <dbReference type="SAM" id="MobiDB-lite"/>
    </source>
</evidence>
<feature type="domain" description="C2H2-type" evidence="10">
    <location>
        <begin position="268"/>
        <end position="291"/>
    </location>
</feature>
<feature type="region of interest" description="Disordered" evidence="9">
    <location>
        <begin position="95"/>
        <end position="205"/>
    </location>
</feature>
<evidence type="ECO:0000256" key="8">
    <source>
        <dbReference type="SAM" id="Coils"/>
    </source>
</evidence>
<keyword evidence="3" id="KW-0677">Repeat</keyword>
<dbReference type="InterPro" id="IPR013087">
    <property type="entry name" value="Znf_C2H2_type"/>
</dbReference>
<feature type="compositionally biased region" description="Low complexity" evidence="9">
    <location>
        <begin position="171"/>
        <end position="184"/>
    </location>
</feature>
<dbReference type="GO" id="GO:0005694">
    <property type="term" value="C:chromosome"/>
    <property type="evidence" value="ECO:0007669"/>
    <property type="project" value="UniProtKB-ARBA"/>
</dbReference>
<feature type="compositionally biased region" description="Low complexity" evidence="9">
    <location>
        <begin position="33"/>
        <end position="44"/>
    </location>
</feature>
<keyword evidence="6" id="KW-0539">Nucleus</keyword>
<keyword evidence="4 7" id="KW-0863">Zinc-finger</keyword>
<dbReference type="AlphaFoldDB" id="A0A9N9DCN3"/>
<reference evidence="11" key="1">
    <citation type="submission" date="2021-06" db="EMBL/GenBank/DDBJ databases">
        <authorList>
            <person name="Kallberg Y."/>
            <person name="Tangrot J."/>
            <person name="Rosling A."/>
        </authorList>
    </citation>
    <scope>NUCLEOTIDE SEQUENCE</scope>
    <source>
        <strain evidence="11">CL551</strain>
    </source>
</reference>
<comment type="subcellular location">
    <subcellularLocation>
        <location evidence="1">Nucleus</location>
    </subcellularLocation>
</comment>
<dbReference type="InterPro" id="IPR036236">
    <property type="entry name" value="Znf_C2H2_sf"/>
</dbReference>
<dbReference type="GO" id="GO:0005634">
    <property type="term" value="C:nucleus"/>
    <property type="evidence" value="ECO:0007669"/>
    <property type="project" value="UniProtKB-SubCell"/>
</dbReference>
<organism evidence="11 12">
    <name type="scientific">Acaulospora morrowiae</name>
    <dbReference type="NCBI Taxonomy" id="94023"/>
    <lineage>
        <taxon>Eukaryota</taxon>
        <taxon>Fungi</taxon>
        <taxon>Fungi incertae sedis</taxon>
        <taxon>Mucoromycota</taxon>
        <taxon>Glomeromycotina</taxon>
        <taxon>Glomeromycetes</taxon>
        <taxon>Diversisporales</taxon>
        <taxon>Acaulosporaceae</taxon>
        <taxon>Acaulospora</taxon>
    </lineage>
</organism>
<sequence length="609" mass="67865">MDSKVSNVHIHGAKDSIQNEVNTEEASPSHVDSTAPPNAASPSALQTITQVGDKSLRIQGVEPSTQVNVVVGSAKDSSITSSNSPVMPLHSSAMAVSSTNWPTNTSTGSKTTNLSNSNHLSPQKENISDSKGNNLSTNTQTPTTSGSHDMLTPAMKVTSPANYTPETVNFSSPSTPIDSSSSGSFNQFPVNPEKTTPGQPTSPNNAAKAKPFVCSVCNQTFSRQHNLKSHALTHSQEKPFQCPTCLHFFRRHHDLKRHAKLHTGEKPYQCQHCKRSFARLDALNRHLRAESFCGGPQKKLYQGTESKLEQSQQPPPIQLPPQQTTPQPQMLMSTQSQPQSKSQLQVQGDVTTKSQNQQSDLKTNIATTPQQQIVQPQQFKEAQNKQTTNPSTSPQAKTDISRQTQDFYKRPPMIHQEPYSWPIQTQQPTPIQTIPSPNTQPLQAKPVISIANPATTHQIVFPLETPIPTNSSTSHYSMQYTQSEFNVQESQRRTVPEALMANEQDMDSRILHNKASQKEMALIIERNNYLEERVRELENEVINERKLRSRREFLETRVNELEIEKKLLKQLLLERDTNGNSDINQNHEKKRKATSPIEPSNSKHQKDGE</sequence>
<feature type="compositionally biased region" description="Low complexity" evidence="9">
    <location>
        <begin position="369"/>
        <end position="378"/>
    </location>
</feature>
<feature type="region of interest" description="Disordered" evidence="9">
    <location>
        <begin position="295"/>
        <end position="402"/>
    </location>
</feature>